<protein>
    <submittedName>
        <fullName evidence="3">Membrane protein containing DUF1648</fullName>
    </submittedName>
</protein>
<feature type="domain" description="DUF1648" evidence="2">
    <location>
        <begin position="2"/>
        <end position="40"/>
    </location>
</feature>
<feature type="transmembrane region" description="Helical" evidence="1">
    <location>
        <begin position="82"/>
        <end position="99"/>
    </location>
</feature>
<comment type="caution">
    <text evidence="3">The sequence shown here is derived from an EMBL/GenBank/DDBJ whole genome shotgun (WGS) entry which is preliminary data.</text>
</comment>
<evidence type="ECO:0000313" key="3">
    <source>
        <dbReference type="EMBL" id="EJX05177.1"/>
    </source>
</evidence>
<keyword evidence="1" id="KW-1133">Transmembrane helix</keyword>
<dbReference type="Pfam" id="PF07853">
    <property type="entry name" value="DUF1648"/>
    <property type="match status" value="1"/>
</dbReference>
<keyword evidence="1" id="KW-0472">Membrane</keyword>
<evidence type="ECO:0000256" key="1">
    <source>
        <dbReference type="SAM" id="Phobius"/>
    </source>
</evidence>
<keyword evidence="1" id="KW-0812">Transmembrane</keyword>
<sequence length="139" mass="15476">MGLSLAIYLHSPGQIPIHFNYRGEADGWGDPALVFVFAGLGVVIMAICAAAAYHRQMVHMPIRLNPNCLPLQYSLMSRMCRILTLCMGGLFLGILSMMSPSSWHLAAVGDALRMLCMLLMLLVILVFSVWIFYVGRRCR</sequence>
<dbReference type="AlphaFoldDB" id="J9GCW6"/>
<name>J9GCW6_9ZZZZ</name>
<gene>
    <name evidence="3" type="ORF">EVA_06686</name>
</gene>
<reference evidence="3" key="1">
    <citation type="journal article" date="2012" name="PLoS ONE">
        <title>Gene sets for utilization of primary and secondary nutrition supplies in the distal gut of endangered iberian lynx.</title>
        <authorList>
            <person name="Alcaide M."/>
            <person name="Messina E."/>
            <person name="Richter M."/>
            <person name="Bargiela R."/>
            <person name="Peplies J."/>
            <person name="Huws S.A."/>
            <person name="Newbold C.J."/>
            <person name="Golyshin P.N."/>
            <person name="Simon M.A."/>
            <person name="Lopez G."/>
            <person name="Yakimov M.M."/>
            <person name="Ferrer M."/>
        </authorList>
    </citation>
    <scope>NUCLEOTIDE SEQUENCE</scope>
</reference>
<feature type="transmembrane region" description="Helical" evidence="1">
    <location>
        <begin position="32"/>
        <end position="53"/>
    </location>
</feature>
<organism evidence="3">
    <name type="scientific">gut metagenome</name>
    <dbReference type="NCBI Taxonomy" id="749906"/>
    <lineage>
        <taxon>unclassified sequences</taxon>
        <taxon>metagenomes</taxon>
        <taxon>organismal metagenomes</taxon>
    </lineage>
</organism>
<accession>J9GCW6</accession>
<feature type="transmembrane region" description="Helical" evidence="1">
    <location>
        <begin position="111"/>
        <end position="133"/>
    </location>
</feature>
<proteinExistence type="predicted"/>
<dbReference type="EMBL" id="AMCI01001548">
    <property type="protein sequence ID" value="EJX05177.1"/>
    <property type="molecule type" value="Genomic_DNA"/>
</dbReference>
<evidence type="ECO:0000259" key="2">
    <source>
        <dbReference type="Pfam" id="PF07853"/>
    </source>
</evidence>
<dbReference type="InterPro" id="IPR012867">
    <property type="entry name" value="DUF1648"/>
</dbReference>